<evidence type="ECO:0000313" key="3">
    <source>
        <dbReference type="Proteomes" id="UP000509346"/>
    </source>
</evidence>
<name>A0A7D5TUG3_9EURY</name>
<protein>
    <submittedName>
        <fullName evidence="2">Uncharacterized protein</fullName>
    </submittedName>
</protein>
<organism evidence="2 3">
    <name type="scientific">Halosimplex pelagicum</name>
    <dbReference type="NCBI Taxonomy" id="869886"/>
    <lineage>
        <taxon>Archaea</taxon>
        <taxon>Methanobacteriati</taxon>
        <taxon>Methanobacteriota</taxon>
        <taxon>Stenosarchaea group</taxon>
        <taxon>Halobacteria</taxon>
        <taxon>Halobacteriales</taxon>
        <taxon>Haloarculaceae</taxon>
        <taxon>Halosimplex</taxon>
    </lineage>
</organism>
<evidence type="ECO:0000256" key="1">
    <source>
        <dbReference type="SAM" id="MobiDB-lite"/>
    </source>
</evidence>
<feature type="compositionally biased region" description="Acidic residues" evidence="1">
    <location>
        <begin position="24"/>
        <end position="34"/>
    </location>
</feature>
<dbReference type="OrthoDB" id="377074at2157"/>
<sequence>MSQSPSRSRSEGQPEAGSGGPDTYFEDSTEEWTQLEEQREELAVRQEALRRLDKRVAKIDRDIGSASIEINDNSIIHVQTSTPDMCDEVKQLVHGYSWPRKSDIGYDTCSQCVTWSLKTDIDSLVEDYQQQIAE</sequence>
<gene>
    <name evidence="2" type="ORF">HZS54_12125</name>
</gene>
<evidence type="ECO:0000313" key="2">
    <source>
        <dbReference type="EMBL" id="QLH82314.1"/>
    </source>
</evidence>
<dbReference type="AlphaFoldDB" id="A0A7D5TUG3"/>
<dbReference type="EMBL" id="CP058909">
    <property type="protein sequence ID" value="QLH82314.1"/>
    <property type="molecule type" value="Genomic_DNA"/>
</dbReference>
<dbReference type="GeneID" id="56083348"/>
<feature type="region of interest" description="Disordered" evidence="1">
    <location>
        <begin position="1"/>
        <end position="39"/>
    </location>
</feature>
<keyword evidence="3" id="KW-1185">Reference proteome</keyword>
<accession>A0A7D5TUG3</accession>
<dbReference type="Proteomes" id="UP000509346">
    <property type="component" value="Chromosome"/>
</dbReference>
<dbReference type="KEGG" id="hpel:HZS54_12125"/>
<dbReference type="RefSeq" id="WP_179922782.1">
    <property type="nucleotide sequence ID" value="NZ_CP058909.1"/>
</dbReference>
<reference evidence="2 3" key="1">
    <citation type="submission" date="2020-07" db="EMBL/GenBank/DDBJ databases">
        <title>Halosimplex litoreum sp. nov. and Halosimplex rubrum sp. nov., isolated from different salt environments.</title>
        <authorList>
            <person name="Cui H."/>
        </authorList>
    </citation>
    <scope>NUCLEOTIDE SEQUENCE [LARGE SCALE GENOMIC DNA]</scope>
    <source>
        <strain evidence="2 3">R2</strain>
    </source>
</reference>
<proteinExistence type="predicted"/>